<feature type="domain" description="Thiamine pyrophosphate enzyme N-terminal TPP-binding" evidence="8">
    <location>
        <begin position="7"/>
        <end position="119"/>
    </location>
</feature>
<feature type="domain" description="Thiamine pyrophosphate enzyme TPP-binding" evidence="7">
    <location>
        <begin position="387"/>
        <end position="536"/>
    </location>
</feature>
<organism evidence="9 10">
    <name type="scientific">Sphaerisporangium album</name>
    <dbReference type="NCBI Taxonomy" id="509200"/>
    <lineage>
        <taxon>Bacteria</taxon>
        <taxon>Bacillati</taxon>
        <taxon>Actinomycetota</taxon>
        <taxon>Actinomycetes</taxon>
        <taxon>Streptosporangiales</taxon>
        <taxon>Streptosporangiaceae</taxon>
        <taxon>Sphaerisporangium</taxon>
    </lineage>
</organism>
<evidence type="ECO:0000256" key="1">
    <source>
        <dbReference type="ARBA" id="ARBA00001964"/>
    </source>
</evidence>
<dbReference type="InterPro" id="IPR029035">
    <property type="entry name" value="DHS-like_NAD/FAD-binding_dom"/>
</dbReference>
<evidence type="ECO:0000259" key="6">
    <source>
        <dbReference type="Pfam" id="PF00205"/>
    </source>
</evidence>
<evidence type="ECO:0000259" key="8">
    <source>
        <dbReference type="Pfam" id="PF02776"/>
    </source>
</evidence>
<dbReference type="InterPro" id="IPR045229">
    <property type="entry name" value="TPP_enz"/>
</dbReference>
<comment type="cofactor">
    <cofactor evidence="1">
        <name>thiamine diphosphate</name>
        <dbReference type="ChEBI" id="CHEBI:58937"/>
    </cofactor>
</comment>
<dbReference type="SUPFAM" id="SSF52467">
    <property type="entry name" value="DHS-like NAD/FAD-binding domain"/>
    <property type="match status" value="1"/>
</dbReference>
<dbReference type="GO" id="GO:0000287">
    <property type="term" value="F:magnesium ion binding"/>
    <property type="evidence" value="ECO:0007669"/>
    <property type="project" value="InterPro"/>
</dbReference>
<dbReference type="GO" id="GO:0030976">
    <property type="term" value="F:thiamine pyrophosphate binding"/>
    <property type="evidence" value="ECO:0007669"/>
    <property type="project" value="InterPro"/>
</dbReference>
<dbReference type="GO" id="GO:0050660">
    <property type="term" value="F:flavin adenine dinucleotide binding"/>
    <property type="evidence" value="ECO:0007669"/>
    <property type="project" value="TreeGrafter"/>
</dbReference>
<evidence type="ECO:0000259" key="7">
    <source>
        <dbReference type="Pfam" id="PF02775"/>
    </source>
</evidence>
<evidence type="ECO:0000256" key="2">
    <source>
        <dbReference type="ARBA" id="ARBA00007812"/>
    </source>
</evidence>
<reference evidence="9 10" key="1">
    <citation type="submission" date="2018-06" db="EMBL/GenBank/DDBJ databases">
        <title>Sphaerisporangium craniellae sp. nov., isolated from a marine sponge in the South China Sea.</title>
        <authorList>
            <person name="Li L."/>
        </authorList>
    </citation>
    <scope>NUCLEOTIDE SEQUENCE [LARGE SCALE GENOMIC DNA]</scope>
    <source>
        <strain evidence="9 10">CCTCC AA 208026</strain>
    </source>
</reference>
<dbReference type="PROSITE" id="PS00187">
    <property type="entry name" value="TPP_ENZYMES"/>
    <property type="match status" value="1"/>
</dbReference>
<dbReference type="GO" id="GO:0009097">
    <property type="term" value="P:isoleucine biosynthetic process"/>
    <property type="evidence" value="ECO:0007669"/>
    <property type="project" value="TreeGrafter"/>
</dbReference>
<evidence type="ECO:0000313" key="10">
    <source>
        <dbReference type="Proteomes" id="UP000253094"/>
    </source>
</evidence>
<dbReference type="InterPro" id="IPR012001">
    <property type="entry name" value="Thiamin_PyroP_enz_TPP-bd_dom"/>
</dbReference>
<dbReference type="Gene3D" id="3.40.50.1220">
    <property type="entry name" value="TPP-binding domain"/>
    <property type="match status" value="1"/>
</dbReference>
<feature type="region of interest" description="Disordered" evidence="5">
    <location>
        <begin position="163"/>
        <end position="185"/>
    </location>
</feature>
<dbReference type="Pfam" id="PF00205">
    <property type="entry name" value="TPP_enzyme_M"/>
    <property type="match status" value="1"/>
</dbReference>
<dbReference type="InterPro" id="IPR011766">
    <property type="entry name" value="TPP_enzyme_TPP-bd"/>
</dbReference>
<dbReference type="InterPro" id="IPR000399">
    <property type="entry name" value="TPP-bd_CS"/>
</dbReference>
<dbReference type="Pfam" id="PF02775">
    <property type="entry name" value="TPP_enzyme_C"/>
    <property type="match status" value="1"/>
</dbReference>
<dbReference type="EMBL" id="QOIL01000007">
    <property type="protein sequence ID" value="RCG30663.1"/>
    <property type="molecule type" value="Genomic_DNA"/>
</dbReference>
<dbReference type="CDD" id="cd07035">
    <property type="entry name" value="TPP_PYR_POX_like"/>
    <property type="match status" value="1"/>
</dbReference>
<comment type="similarity">
    <text evidence="2 4">Belongs to the TPP enzyme family.</text>
</comment>
<evidence type="ECO:0000256" key="4">
    <source>
        <dbReference type="RuleBase" id="RU362132"/>
    </source>
</evidence>
<dbReference type="CDD" id="cd00568">
    <property type="entry name" value="TPP_enzymes"/>
    <property type="match status" value="1"/>
</dbReference>
<dbReference type="Proteomes" id="UP000253094">
    <property type="component" value="Unassembled WGS sequence"/>
</dbReference>
<evidence type="ECO:0000256" key="3">
    <source>
        <dbReference type="ARBA" id="ARBA00023052"/>
    </source>
</evidence>
<proteinExistence type="inferred from homology"/>
<dbReference type="RefSeq" id="WP_114029459.1">
    <property type="nucleotide sequence ID" value="NZ_QOIL01000007.1"/>
</dbReference>
<dbReference type="AlphaFoldDB" id="A0A367FJU0"/>
<dbReference type="PANTHER" id="PTHR18968:SF13">
    <property type="entry name" value="ACETOLACTATE SYNTHASE CATALYTIC SUBUNIT, MITOCHONDRIAL"/>
    <property type="match status" value="1"/>
</dbReference>
<keyword evidence="3 4" id="KW-0786">Thiamine pyrophosphate</keyword>
<dbReference type="GO" id="GO:0003984">
    <property type="term" value="F:acetolactate synthase activity"/>
    <property type="evidence" value="ECO:0007669"/>
    <property type="project" value="TreeGrafter"/>
</dbReference>
<dbReference type="Pfam" id="PF02776">
    <property type="entry name" value="TPP_enzyme_N"/>
    <property type="match status" value="1"/>
</dbReference>
<dbReference type="GO" id="GO:0005948">
    <property type="term" value="C:acetolactate synthase complex"/>
    <property type="evidence" value="ECO:0007669"/>
    <property type="project" value="TreeGrafter"/>
</dbReference>
<sequence>MIEPVWTALAAALASAGCQAVFGLPSDDPGLLDAADRHDLLRTVLVRDQRVAACAAAGHAAVSRSPAVLAVTSGPSVVNALTGLLEAASMAVPIVVVTTRIGSREIGRGGFQEVDQEAMAGPLLKWHTLVEGAEQVPWAVRRAVHLALNGRPGLTMLVVAAERREPDTDHPQDAGGRPRRLRSVPEPADLDHAAGLLRRAQAPVVLAGGGTRWGDAGRAVERLAEAVVAPIFTTGSGRGSVDETHPLTMGLAGLYATPPATELLEGCDLLLAVGTRLEETVRTGWEAFARVPIVHVDQDHAAFDTARTSDHRLLGDAELVCAELAARLRDRPPDPARARERGERIGALRGRLLTEAAGDVTGSPVRRALACLGDVLDDDAIIVQENGLHDMWSYHFPLLTVRRGMSVVTPGEQTMMGFGVAASVGAASCVPHRQVVVLAGDGAVSLSMNALATMGDLRLGVVIVVFDNQGFGWPRHLRRLDGAPAHLTRFRAPLPVAELARAFGGWSATPATEAETKEALRTACEVAKTGQPALVRIAVPDDDVPAGVDRVFSGPGH</sequence>
<gene>
    <name evidence="9" type="ORF">DQ384_15400</name>
</gene>
<comment type="caution">
    <text evidence="9">The sequence shown here is derived from an EMBL/GenBank/DDBJ whole genome shotgun (WGS) entry which is preliminary data.</text>
</comment>
<dbReference type="SUPFAM" id="SSF52518">
    <property type="entry name" value="Thiamin diphosphate-binding fold (THDP-binding)"/>
    <property type="match status" value="2"/>
</dbReference>
<dbReference type="GO" id="GO:0009099">
    <property type="term" value="P:L-valine biosynthetic process"/>
    <property type="evidence" value="ECO:0007669"/>
    <property type="project" value="TreeGrafter"/>
</dbReference>
<dbReference type="InterPro" id="IPR012000">
    <property type="entry name" value="Thiamin_PyroP_enz_cen_dom"/>
</dbReference>
<evidence type="ECO:0000313" key="9">
    <source>
        <dbReference type="EMBL" id="RCG30663.1"/>
    </source>
</evidence>
<accession>A0A367FJU0</accession>
<dbReference type="InterPro" id="IPR029061">
    <property type="entry name" value="THDP-binding"/>
</dbReference>
<dbReference type="Gene3D" id="3.40.50.970">
    <property type="match status" value="2"/>
</dbReference>
<evidence type="ECO:0000256" key="5">
    <source>
        <dbReference type="SAM" id="MobiDB-lite"/>
    </source>
</evidence>
<keyword evidence="10" id="KW-1185">Reference proteome</keyword>
<name>A0A367FJU0_9ACTN</name>
<feature type="domain" description="Thiamine pyrophosphate enzyme central" evidence="6">
    <location>
        <begin position="190"/>
        <end position="324"/>
    </location>
</feature>
<dbReference type="OrthoDB" id="4494979at2"/>
<protein>
    <submittedName>
        <fullName evidence="9">Thiamine pyrophosphate-binding protein</fullName>
    </submittedName>
</protein>
<feature type="compositionally biased region" description="Basic and acidic residues" evidence="5">
    <location>
        <begin position="163"/>
        <end position="172"/>
    </location>
</feature>
<dbReference type="PANTHER" id="PTHR18968">
    <property type="entry name" value="THIAMINE PYROPHOSPHATE ENZYMES"/>
    <property type="match status" value="1"/>
</dbReference>